<dbReference type="CDD" id="cd00085">
    <property type="entry name" value="HNHc"/>
    <property type="match status" value="1"/>
</dbReference>
<evidence type="ECO:0000259" key="1">
    <source>
        <dbReference type="SMART" id="SM00507"/>
    </source>
</evidence>
<dbReference type="InterPro" id="IPR003615">
    <property type="entry name" value="HNH_nuc"/>
</dbReference>
<dbReference type="GO" id="GO:0003676">
    <property type="term" value="F:nucleic acid binding"/>
    <property type="evidence" value="ECO:0007669"/>
    <property type="project" value="InterPro"/>
</dbReference>
<dbReference type="AlphaFoldDB" id="A0A0F9TX46"/>
<dbReference type="SMART" id="SM00507">
    <property type="entry name" value="HNHc"/>
    <property type="match status" value="1"/>
</dbReference>
<dbReference type="GO" id="GO:0004519">
    <property type="term" value="F:endonuclease activity"/>
    <property type="evidence" value="ECO:0007669"/>
    <property type="project" value="InterPro"/>
</dbReference>
<organism evidence="2">
    <name type="scientific">marine sediment metagenome</name>
    <dbReference type="NCBI Taxonomy" id="412755"/>
    <lineage>
        <taxon>unclassified sequences</taxon>
        <taxon>metagenomes</taxon>
        <taxon>ecological metagenomes</taxon>
    </lineage>
</organism>
<dbReference type="InterPro" id="IPR002711">
    <property type="entry name" value="HNH"/>
</dbReference>
<name>A0A0F9TX46_9ZZZZ</name>
<sequence>MVAPRRFCIHGHDTWETGRYRPGGQCRVCALQRSREARLRDPVRQNELKRRWRKLNPDKQKAAEAKWRRDNRLYDSLRGARRRSIQGNTRISQVLAQTIADYYGPWCVYCGAPFSGFDHLQPLSRGGLHVAENLAPCCQSCNSVKGDRPIWVMLGQEEVMKRVTT</sequence>
<dbReference type="Gene3D" id="1.10.30.50">
    <property type="match status" value="1"/>
</dbReference>
<evidence type="ECO:0000313" key="2">
    <source>
        <dbReference type="EMBL" id="KKN83859.1"/>
    </source>
</evidence>
<reference evidence="2" key="1">
    <citation type="journal article" date="2015" name="Nature">
        <title>Complex archaea that bridge the gap between prokaryotes and eukaryotes.</title>
        <authorList>
            <person name="Spang A."/>
            <person name="Saw J.H."/>
            <person name="Jorgensen S.L."/>
            <person name="Zaremba-Niedzwiedzka K."/>
            <person name="Martijn J."/>
            <person name="Lind A.E."/>
            <person name="van Eijk R."/>
            <person name="Schleper C."/>
            <person name="Guy L."/>
            <person name="Ettema T.J."/>
        </authorList>
    </citation>
    <scope>NUCLEOTIDE SEQUENCE</scope>
</reference>
<comment type="caution">
    <text evidence="2">The sequence shown here is derived from an EMBL/GenBank/DDBJ whole genome shotgun (WGS) entry which is preliminary data.</text>
</comment>
<gene>
    <name evidence="2" type="ORF">LCGC14_0295120</name>
</gene>
<dbReference type="EMBL" id="LAZR01000179">
    <property type="protein sequence ID" value="KKN83859.1"/>
    <property type="molecule type" value="Genomic_DNA"/>
</dbReference>
<proteinExistence type="predicted"/>
<protein>
    <recommendedName>
        <fullName evidence="1">HNH nuclease domain-containing protein</fullName>
    </recommendedName>
</protein>
<accession>A0A0F9TX46</accession>
<dbReference type="Pfam" id="PF01844">
    <property type="entry name" value="HNH"/>
    <property type="match status" value="1"/>
</dbReference>
<dbReference type="GO" id="GO:0008270">
    <property type="term" value="F:zinc ion binding"/>
    <property type="evidence" value="ECO:0007669"/>
    <property type="project" value="InterPro"/>
</dbReference>
<feature type="domain" description="HNH nuclease" evidence="1">
    <location>
        <begin position="94"/>
        <end position="143"/>
    </location>
</feature>